<sequence>MSNDENVCFTPEQLIYLINSFYSHETQNRYETEQMLSKWVQSPSSMPTAFEIIRSSSNEKLRFFAACSFHYLITNNIHYLSSENVFELVDLFISFIINNQDRIDSPDTKAILTSLANIIGLFNNIIEMLIKALPREIFLILIGILTEELSNSSFIEKFNQNRQIDLLLGQMSDLIYNFFANSSFSLHWSQSFSKFFVYYKKPIYCLPFLDKIEKMTLDRSLFQSFLSIFYESFQLDFRIDESTFIFNTNLAKIAVIFIENNPCYASDIWTTIFDYPRSFLLSNSRIEFTEPLFQSFIQNLTIFCDESYCFNKILDSFASLISSPNNDAEFYPDELRTKHILTFIEALSFLYNERSSQRLGFSIEKVSNRFYHSKFSDDVKKYIISQQLSPGIFRLYNTQLFSEKDSEILNQVINSILNINEIPIEAIQFINSKIVCTDIVIPFLKQIIQLCMSMMKVYEDVSIETLKNLSDYHPQEMIHFSYDLSLSLLPFISNFQLNNQVFLILLFFNILTPDDSSKLMIIKEQILQECKEAVQSSDLTKVKNMIVFVSNLYCEFSMIENQFFVEFMTQLFPLIFHELVPISMTHNVQIQDCLCLFIKNASERCIVLPQIEDQEQKLKALIESEMYHEIFQWLFSIMSQCLCGGHFTVLTSFEIHPFNEIFQIISQIGPNDNSQIIQKMLDYIEKVYSGNSEQLWPVIHPHFFILFLNSKHLKVVISTLHFLRKIIITSNEIKMLAMQAVACKMAMIEWLKNDFLIFESIKTLCVLINQSKEMFDNYVQIMSSLLPRLDYSDDYFQKIWDISKSNIVNIETMKYSTNFSQIKESLFNIIFLNRSV</sequence>
<reference evidence="2 3" key="1">
    <citation type="submission" date="2024-04" db="EMBL/GenBank/DDBJ databases">
        <title>Tritrichomonas musculus Genome.</title>
        <authorList>
            <person name="Alves-Ferreira E."/>
            <person name="Grigg M."/>
            <person name="Lorenzi H."/>
            <person name="Galac M."/>
        </authorList>
    </citation>
    <scope>NUCLEOTIDE SEQUENCE [LARGE SCALE GENOMIC DNA]</scope>
    <source>
        <strain evidence="2 3">EAF2021</strain>
    </source>
</reference>
<gene>
    <name evidence="2" type="ORF">M9Y10_029463</name>
</gene>
<dbReference type="Pfam" id="PF03810">
    <property type="entry name" value="IBN_N"/>
    <property type="match status" value="1"/>
</dbReference>
<name>A0ABR2KM94_9EUKA</name>
<dbReference type="EMBL" id="JAPFFF010000004">
    <property type="protein sequence ID" value="KAK8892240.1"/>
    <property type="molecule type" value="Genomic_DNA"/>
</dbReference>
<evidence type="ECO:0000259" key="1">
    <source>
        <dbReference type="Pfam" id="PF03810"/>
    </source>
</evidence>
<accession>A0ABR2KM94</accession>
<proteinExistence type="predicted"/>
<dbReference type="InterPro" id="IPR016024">
    <property type="entry name" value="ARM-type_fold"/>
</dbReference>
<evidence type="ECO:0000313" key="3">
    <source>
        <dbReference type="Proteomes" id="UP001470230"/>
    </source>
</evidence>
<evidence type="ECO:0000313" key="2">
    <source>
        <dbReference type="EMBL" id="KAK8892240.1"/>
    </source>
</evidence>
<dbReference type="InterPro" id="IPR001494">
    <property type="entry name" value="Importin-beta_N"/>
</dbReference>
<organism evidence="2 3">
    <name type="scientific">Tritrichomonas musculus</name>
    <dbReference type="NCBI Taxonomy" id="1915356"/>
    <lineage>
        <taxon>Eukaryota</taxon>
        <taxon>Metamonada</taxon>
        <taxon>Parabasalia</taxon>
        <taxon>Tritrichomonadida</taxon>
        <taxon>Tritrichomonadidae</taxon>
        <taxon>Tritrichomonas</taxon>
    </lineage>
</organism>
<dbReference type="Proteomes" id="UP001470230">
    <property type="component" value="Unassembled WGS sequence"/>
</dbReference>
<keyword evidence="3" id="KW-1185">Reference proteome</keyword>
<dbReference type="InterPro" id="IPR011989">
    <property type="entry name" value="ARM-like"/>
</dbReference>
<comment type="caution">
    <text evidence="2">The sequence shown here is derived from an EMBL/GenBank/DDBJ whole genome shotgun (WGS) entry which is preliminary data.</text>
</comment>
<dbReference type="SUPFAM" id="SSF48371">
    <property type="entry name" value="ARM repeat"/>
    <property type="match status" value="1"/>
</dbReference>
<protein>
    <recommendedName>
        <fullName evidence="1">Importin N-terminal domain-containing protein</fullName>
    </recommendedName>
</protein>
<feature type="domain" description="Importin N-terminal" evidence="1">
    <location>
        <begin position="33"/>
        <end position="83"/>
    </location>
</feature>
<dbReference type="Gene3D" id="1.25.10.10">
    <property type="entry name" value="Leucine-rich Repeat Variant"/>
    <property type="match status" value="1"/>
</dbReference>